<feature type="region of interest" description="Disordered" evidence="4">
    <location>
        <begin position="961"/>
        <end position="1002"/>
    </location>
</feature>
<dbReference type="Pfam" id="PF02187">
    <property type="entry name" value="GAS2"/>
    <property type="match status" value="1"/>
</dbReference>
<evidence type="ECO:0000313" key="7">
    <source>
        <dbReference type="Proteomes" id="UP000053477"/>
    </source>
</evidence>
<keyword evidence="2" id="KW-0963">Cytoplasm</keyword>
<evidence type="ECO:0000259" key="5">
    <source>
        <dbReference type="PROSITE" id="PS51460"/>
    </source>
</evidence>
<dbReference type="EMBL" id="KQ085923">
    <property type="protein sequence ID" value="KLO15894.1"/>
    <property type="molecule type" value="Genomic_DNA"/>
</dbReference>
<feature type="region of interest" description="Disordered" evidence="4">
    <location>
        <begin position="1482"/>
        <end position="1600"/>
    </location>
</feature>
<evidence type="ECO:0000313" key="6">
    <source>
        <dbReference type="EMBL" id="KLO15894.1"/>
    </source>
</evidence>
<protein>
    <recommendedName>
        <fullName evidence="5">GAR domain-containing protein</fullName>
    </recommendedName>
</protein>
<sequence>MSESASAPCAPGELNIPASSTSATLVHDELGDTTEVEDVHTSSKGNLEESLETHEVVELQSFLRRKEWIDEKIQFLESLPSIDIFVDADDLTNVVGLPSRSQLEDWIIEHDRIEKETEIFDSGDLKKLKSLTKAATQRNLSPEDTDLVELTLTTLFALDRLLHLLRDRSEKLDLLGLRLTWEEHRTAAVTSRNDILSDLQKFLANSARWSPSVYAAISDDLDALAFDSLPETSRADRFRLAEAMSMDAAQFSSRITHLRHGPVASSGKALDKLIDDSRTPVPDALLDEQDRIEDTCSNELEHIGKFTLSAVMQWKRADDIYIETKRDRCSTTTLIKDLNQALAQHPSRKMDTNLRARLDTLESRLSARVDPKLHPGSFPQPTHPLFPDQEQFNSSLTDSLSNEVRSTRDLLVQASKLASQNRRRCDAVETAESLLTDLTDHQARLQSIKERLVSGFNADDGDGSPPDLAELSCVEPMRFSAYLAMLPSSLEEYTRTSESTKVTLKKCRFALVELKNLGIVDDYRRAFLKAMESTDQSLKGVEETKDHTNRRVTTLREVRRIWSNMNDTSARLEITGEELKESLAKHRWKQQSHHDDRPLTPESPLQVPHLPSTNAERVDEDLARFESTILADIRKPLGEVRTSVPPNLCDALDSRLANIARSVEVLHAMKNFLDNVIKQASAMEGVQNEMHALELRIEDISAHYDEVFRKMLSDSIAVDVIDTTELELAQSVENLQKDVDTFVDSLATRVPLIATPDGNIATSVEGVEGSFATRFPFDPSSVDRMVRNDANQYSMRLGGSMKSVRRKKDLFGFYKAAREVDTQLGEVHLHMKDLDGTHENNAAALRQLSPNRPDEGSERLANLRNLKASYENASKPKVATIDESISSIRAVVGKMRSYPNIQDDVALVNLLTRRASSLDELDLQNHRLQTRVNGLHGELNAAEQTEVLRLAELERSRQLEESRALHEAQMASSSKATEPVQKVSEHGGLHSEDDVFGSSARSSMDRDSADLISRIRTLRKRLNLIGFHAVVRPGSKSHGLASSLPTLDRADAMESDFAELEDEVKELPESPDSSALAELLSLKEEMRASRMLLSRVKQLAKFSSAIVLCDNTFSDFLDHIDNFSPTASSSSKSISKRHTSSLLASAEDELSERLSYAKGIMGDMNEHFEPVADDSRASSEHNRLCRTWEELREMALEKINGNSSRPGSVNAASSGRNSSLSASSSQVTDKKRSKYGVLSLAGKNRPKLPLLAPSVPSSQRRSVSNVSTKSQQAKSSQSLSIASPAQRSVSGPGPMSPPTHSSLHHTTFASRQRTTSTSSVASSIMSLNRRPSGTPTPLASRRLSTASESRPVRSSMDSPSVSSTRGTWSRAPRQSFGTVPRSTTPHGKPSNLRKQHYVANPANKLDMAVGDVVNNLPVDINVEVVADTWRDKSGKYWIGGSEPKLCFCRILRSQTVMVRVGGGWAELSKFIKDHFADLFRLMPESPPRPGTRDEKWISSSSLRRTSEEHTTPEKRSTRSPEPPVPPLPAFAISTPDGSSNQAMLSTSSVGSPLTPLQFMRRADAEPSEFSLSATPSRGSLSTRSKVSIPNTPSKSAVWRP</sequence>
<evidence type="ECO:0000256" key="4">
    <source>
        <dbReference type="SAM" id="MobiDB-lite"/>
    </source>
</evidence>
<dbReference type="GO" id="GO:0005856">
    <property type="term" value="C:cytoskeleton"/>
    <property type="evidence" value="ECO:0007669"/>
    <property type="project" value="UniProtKB-SubCell"/>
</dbReference>
<feature type="compositionally biased region" description="Polar residues" evidence="4">
    <location>
        <begin position="1375"/>
        <end position="1385"/>
    </location>
</feature>
<gene>
    <name evidence="6" type="ORF">SCHPADRAFT_901991</name>
</gene>
<feature type="region of interest" description="Disordered" evidence="4">
    <location>
        <begin position="1246"/>
        <end position="1393"/>
    </location>
</feature>
<feature type="compositionally biased region" description="Basic and acidic residues" evidence="4">
    <location>
        <begin position="1504"/>
        <end position="1518"/>
    </location>
</feature>
<proteinExistence type="predicted"/>
<feature type="compositionally biased region" description="Low complexity" evidence="4">
    <location>
        <begin position="1306"/>
        <end position="1323"/>
    </location>
</feature>
<dbReference type="Proteomes" id="UP000053477">
    <property type="component" value="Unassembled WGS sequence"/>
</dbReference>
<feature type="compositionally biased region" description="Polar residues" evidence="4">
    <location>
        <begin position="1569"/>
        <end position="1594"/>
    </location>
</feature>
<dbReference type="STRING" id="27342.A0A0H2RVL6"/>
<feature type="compositionally biased region" description="Polar residues" evidence="4">
    <location>
        <begin position="1324"/>
        <end position="1348"/>
    </location>
</feature>
<feature type="region of interest" description="Disordered" evidence="4">
    <location>
        <begin position="583"/>
        <end position="617"/>
    </location>
</feature>
<keyword evidence="7" id="KW-1185">Reference proteome</keyword>
<dbReference type="InterPro" id="IPR003108">
    <property type="entry name" value="GAR_dom"/>
</dbReference>
<name>A0A0H2RVL6_9AGAM</name>
<dbReference type="SUPFAM" id="SSF143575">
    <property type="entry name" value="GAS2 domain-like"/>
    <property type="match status" value="1"/>
</dbReference>
<evidence type="ECO:0000256" key="2">
    <source>
        <dbReference type="ARBA" id="ARBA00022490"/>
    </source>
</evidence>
<organism evidence="6 7">
    <name type="scientific">Schizopora paradoxa</name>
    <dbReference type="NCBI Taxonomy" id="27342"/>
    <lineage>
        <taxon>Eukaryota</taxon>
        <taxon>Fungi</taxon>
        <taxon>Dikarya</taxon>
        <taxon>Basidiomycota</taxon>
        <taxon>Agaricomycotina</taxon>
        <taxon>Agaricomycetes</taxon>
        <taxon>Hymenochaetales</taxon>
        <taxon>Schizoporaceae</taxon>
        <taxon>Schizopora</taxon>
    </lineage>
</organism>
<feature type="compositionally biased region" description="Basic and acidic residues" evidence="4">
    <location>
        <begin position="983"/>
        <end position="993"/>
    </location>
</feature>
<dbReference type="InterPro" id="IPR036534">
    <property type="entry name" value="GAR_dom_sf"/>
</dbReference>
<feature type="domain" description="GAR" evidence="5">
    <location>
        <begin position="1400"/>
        <end position="1478"/>
    </location>
</feature>
<evidence type="ECO:0000256" key="1">
    <source>
        <dbReference type="ARBA" id="ARBA00004245"/>
    </source>
</evidence>
<dbReference type="SMART" id="SM00243">
    <property type="entry name" value="GAS2"/>
    <property type="match status" value="1"/>
</dbReference>
<accession>A0A0H2RVL6</accession>
<dbReference type="Gene3D" id="3.30.920.20">
    <property type="entry name" value="Gas2-like domain"/>
    <property type="match status" value="1"/>
</dbReference>
<feature type="compositionally biased region" description="Low complexity" evidence="4">
    <location>
        <begin position="1352"/>
        <end position="1363"/>
    </location>
</feature>
<dbReference type="GO" id="GO:0008017">
    <property type="term" value="F:microtubule binding"/>
    <property type="evidence" value="ECO:0007669"/>
    <property type="project" value="InterPro"/>
</dbReference>
<reference evidence="6 7" key="1">
    <citation type="submission" date="2015-04" db="EMBL/GenBank/DDBJ databases">
        <title>Complete genome sequence of Schizopora paradoxa KUC8140, a cosmopolitan wood degrader in East Asia.</title>
        <authorList>
            <consortium name="DOE Joint Genome Institute"/>
            <person name="Min B."/>
            <person name="Park H."/>
            <person name="Jang Y."/>
            <person name="Kim J.-J."/>
            <person name="Kim K.H."/>
            <person name="Pangilinan J."/>
            <person name="Lipzen A."/>
            <person name="Riley R."/>
            <person name="Grigoriev I.V."/>
            <person name="Spatafora J.W."/>
            <person name="Choi I.-G."/>
        </authorList>
    </citation>
    <scope>NUCLEOTIDE SEQUENCE [LARGE SCALE GENOMIC DNA]</scope>
    <source>
        <strain evidence="6 7">KUC8140</strain>
    </source>
</reference>
<feature type="compositionally biased region" description="Polar residues" evidence="4">
    <location>
        <begin position="1535"/>
        <end position="1551"/>
    </location>
</feature>
<feature type="region of interest" description="Disordered" evidence="4">
    <location>
        <begin position="1199"/>
        <end position="1232"/>
    </location>
</feature>
<dbReference type="OrthoDB" id="10017054at2759"/>
<comment type="subcellular location">
    <subcellularLocation>
        <location evidence="1">Cytoplasm</location>
        <location evidence="1">Cytoskeleton</location>
    </subcellularLocation>
</comment>
<evidence type="ECO:0000256" key="3">
    <source>
        <dbReference type="ARBA" id="ARBA00023212"/>
    </source>
</evidence>
<dbReference type="PROSITE" id="PS51460">
    <property type="entry name" value="GAR"/>
    <property type="match status" value="1"/>
</dbReference>
<feature type="compositionally biased region" description="Low complexity" evidence="4">
    <location>
        <begin position="1253"/>
        <end position="1286"/>
    </location>
</feature>
<dbReference type="InParanoid" id="A0A0H2RVL6"/>
<keyword evidence="3" id="KW-0206">Cytoskeleton</keyword>
<feature type="compositionally biased region" description="Low complexity" evidence="4">
    <location>
        <begin position="1211"/>
        <end position="1225"/>
    </location>
</feature>